<protein>
    <recommendedName>
        <fullName evidence="15">Aspartokinase</fullName>
        <ecNumber evidence="15">2.7.2.4</ecNumber>
    </recommendedName>
</protein>
<dbReference type="EMBL" id="FMUS01000009">
    <property type="protein sequence ID" value="SCY51924.1"/>
    <property type="molecule type" value="Genomic_DNA"/>
</dbReference>
<keyword evidence="6 16" id="KW-0028">Amino-acid biosynthesis</keyword>
<reference evidence="18 19" key="1">
    <citation type="submission" date="2016-10" db="EMBL/GenBank/DDBJ databases">
        <authorList>
            <person name="de Groot N.N."/>
        </authorList>
    </citation>
    <scope>NUCLEOTIDE SEQUENCE [LARGE SCALE GENOMIC DNA]</scope>
    <source>
        <strain evidence="18 19">DSM 18978</strain>
    </source>
</reference>
<dbReference type="InterPro" id="IPR001341">
    <property type="entry name" value="Asp_kinase"/>
</dbReference>
<dbReference type="InterPro" id="IPR005260">
    <property type="entry name" value="Asp_kin_monofn"/>
</dbReference>
<feature type="binding site" evidence="14">
    <location>
        <position position="87"/>
    </location>
    <ligand>
        <name>substrate</name>
    </ligand>
</feature>
<dbReference type="GO" id="GO:0009089">
    <property type="term" value="P:lysine biosynthetic process via diaminopimelate"/>
    <property type="evidence" value="ECO:0007669"/>
    <property type="project" value="UniProtKB-UniPathway"/>
</dbReference>
<dbReference type="AlphaFoldDB" id="A0A1G5GKB0"/>
<dbReference type="InterPro" id="IPR001048">
    <property type="entry name" value="Asp/Glu/Uridylate_kinase"/>
</dbReference>
<evidence type="ECO:0000256" key="13">
    <source>
        <dbReference type="ARBA" id="ARBA00047872"/>
    </source>
</evidence>
<comment type="pathway">
    <text evidence="2 16">Amino-acid biosynthesis; L-lysine biosynthesis via DAP pathway; (S)-tetrahydrodipicolinate from L-aspartate: step 1/4.</text>
</comment>
<dbReference type="SUPFAM" id="SSF55021">
    <property type="entry name" value="ACT-like"/>
    <property type="match status" value="1"/>
</dbReference>
<dbReference type="Proteomes" id="UP000198636">
    <property type="component" value="Unassembled WGS sequence"/>
</dbReference>
<dbReference type="NCBIfam" id="NF005154">
    <property type="entry name" value="PRK06635.1-2"/>
    <property type="match status" value="1"/>
</dbReference>
<evidence type="ECO:0000256" key="7">
    <source>
        <dbReference type="ARBA" id="ARBA00022679"/>
    </source>
</evidence>
<feature type="domain" description="ACT" evidence="17">
    <location>
        <begin position="353"/>
        <end position="411"/>
    </location>
</feature>
<dbReference type="GO" id="GO:0005829">
    <property type="term" value="C:cytosol"/>
    <property type="evidence" value="ECO:0007669"/>
    <property type="project" value="TreeGrafter"/>
</dbReference>
<comment type="similarity">
    <text evidence="5 15">Belongs to the aspartokinase family.</text>
</comment>
<feature type="binding site" evidence="14">
    <location>
        <begin position="20"/>
        <end position="23"/>
    </location>
    <ligand>
        <name>ATP</name>
        <dbReference type="ChEBI" id="CHEBI:30616"/>
    </ligand>
</feature>
<evidence type="ECO:0000256" key="8">
    <source>
        <dbReference type="ARBA" id="ARBA00022741"/>
    </source>
</evidence>
<evidence type="ECO:0000256" key="10">
    <source>
        <dbReference type="ARBA" id="ARBA00022840"/>
    </source>
</evidence>
<evidence type="ECO:0000256" key="4">
    <source>
        <dbReference type="ARBA" id="ARBA00005139"/>
    </source>
</evidence>
<keyword evidence="9 15" id="KW-0418">Kinase</keyword>
<dbReference type="GO" id="GO:0009090">
    <property type="term" value="P:homoserine biosynthetic process"/>
    <property type="evidence" value="ECO:0007669"/>
    <property type="project" value="TreeGrafter"/>
</dbReference>
<evidence type="ECO:0000256" key="12">
    <source>
        <dbReference type="ARBA" id="ARBA00023154"/>
    </source>
</evidence>
<evidence type="ECO:0000313" key="19">
    <source>
        <dbReference type="Proteomes" id="UP000198636"/>
    </source>
</evidence>
<gene>
    <name evidence="18" type="ORF">SAMN03080606_01722</name>
</gene>
<dbReference type="PROSITE" id="PS00324">
    <property type="entry name" value="ASPARTOKINASE"/>
    <property type="match status" value="1"/>
</dbReference>
<dbReference type="InterPro" id="IPR036393">
    <property type="entry name" value="AceGlu_kinase-like_sf"/>
</dbReference>
<keyword evidence="8 14" id="KW-0547">Nucleotide-binding</keyword>
<evidence type="ECO:0000256" key="9">
    <source>
        <dbReference type="ARBA" id="ARBA00022777"/>
    </source>
</evidence>
<keyword evidence="12" id="KW-0457">Lysine biosynthesis</keyword>
<dbReference type="InterPro" id="IPR045865">
    <property type="entry name" value="ACT-like_dom_sf"/>
</dbReference>
<organism evidence="18 19">
    <name type="scientific">Alkaliphilus peptidifermentans DSM 18978</name>
    <dbReference type="NCBI Taxonomy" id="1120976"/>
    <lineage>
        <taxon>Bacteria</taxon>
        <taxon>Bacillati</taxon>
        <taxon>Bacillota</taxon>
        <taxon>Clostridia</taxon>
        <taxon>Peptostreptococcales</taxon>
        <taxon>Natronincolaceae</taxon>
        <taxon>Alkaliphilus</taxon>
    </lineage>
</organism>
<dbReference type="PROSITE" id="PS51671">
    <property type="entry name" value="ACT"/>
    <property type="match status" value="1"/>
</dbReference>
<dbReference type="FunFam" id="3.40.1160.10:FF:000002">
    <property type="entry name" value="Aspartokinase"/>
    <property type="match status" value="1"/>
</dbReference>
<evidence type="ECO:0000256" key="15">
    <source>
        <dbReference type="RuleBase" id="RU003448"/>
    </source>
</evidence>
<evidence type="ECO:0000256" key="16">
    <source>
        <dbReference type="RuleBase" id="RU004249"/>
    </source>
</evidence>
<keyword evidence="11" id="KW-0220">Diaminopimelate biosynthesis</keyword>
<keyword evidence="7 15" id="KW-0808">Transferase</keyword>
<dbReference type="Gene3D" id="3.30.70.260">
    <property type="match status" value="2"/>
</dbReference>
<dbReference type="UniPathway" id="UPA00034">
    <property type="reaction ID" value="UER00015"/>
</dbReference>
<dbReference type="PIRSF" id="PIRSF000726">
    <property type="entry name" value="Asp_kin"/>
    <property type="match status" value="1"/>
</dbReference>
<dbReference type="UniPathway" id="UPA00050">
    <property type="reaction ID" value="UER00461"/>
</dbReference>
<feature type="binding site" evidence="14">
    <location>
        <begin position="221"/>
        <end position="222"/>
    </location>
    <ligand>
        <name>ATP</name>
        <dbReference type="ChEBI" id="CHEBI:30616"/>
    </ligand>
</feature>
<comment type="pathway">
    <text evidence="3 16">Amino-acid biosynthesis; L-methionine biosynthesis via de novo pathway; L-homoserine from L-aspartate: step 1/3.</text>
</comment>
<dbReference type="SUPFAM" id="SSF53633">
    <property type="entry name" value="Carbamate kinase-like"/>
    <property type="match status" value="1"/>
</dbReference>
<dbReference type="InterPro" id="IPR018042">
    <property type="entry name" value="Aspartate_kinase_CS"/>
</dbReference>
<evidence type="ECO:0000313" key="18">
    <source>
        <dbReference type="EMBL" id="SCY51924.1"/>
    </source>
</evidence>
<evidence type="ECO:0000259" key="17">
    <source>
        <dbReference type="PROSITE" id="PS51671"/>
    </source>
</evidence>
<comment type="function">
    <text evidence="1">Catalyzes the phosphorylation of the beta-carboxyl group of aspartic acid with ATP to yield 4-phospho-L-aspartate, which is involved in the branched biosynthetic pathway leading to the biosynthesis of amino acids threonine, isoleucine and methionine.</text>
</comment>
<dbReference type="Pfam" id="PF00696">
    <property type="entry name" value="AA_kinase"/>
    <property type="match status" value="1"/>
</dbReference>
<keyword evidence="10 14" id="KW-0067">ATP-binding</keyword>
<dbReference type="GO" id="GO:0009088">
    <property type="term" value="P:threonine biosynthetic process"/>
    <property type="evidence" value="ECO:0007669"/>
    <property type="project" value="UniProtKB-UniPathway"/>
</dbReference>
<evidence type="ECO:0000256" key="11">
    <source>
        <dbReference type="ARBA" id="ARBA00022915"/>
    </source>
</evidence>
<comment type="pathway">
    <text evidence="4 16">Amino-acid biosynthesis; L-threonine biosynthesis; L-threonine from L-aspartate: step 1/5.</text>
</comment>
<evidence type="ECO:0000256" key="14">
    <source>
        <dbReference type="PIRSR" id="PIRSR000726-1"/>
    </source>
</evidence>
<proteinExistence type="inferred from homology"/>
<accession>A0A1G5GKB0</accession>
<dbReference type="GO" id="GO:0005524">
    <property type="term" value="F:ATP binding"/>
    <property type="evidence" value="ECO:0007669"/>
    <property type="project" value="UniProtKB-KW"/>
</dbReference>
<evidence type="ECO:0000256" key="6">
    <source>
        <dbReference type="ARBA" id="ARBA00022605"/>
    </source>
</evidence>
<sequence length="411" mass="45457">MQESMSNVYNAKMPEIVVQKYGGTSVGSIDRIKEIAKKIISSRETGKLIIVVVSAMGNTTNKLLDITKQISNNPSKREIDALLTTGEQQSIALLTMAIQEYGHSAISLTGFQAGINTVGDNCNSRIFEINYDKIYELLQQYKIVVVAGFQGINDLGDLTTLGRGGSDTTAVALAAKFSCPCEIYTDVNGVYTIDPNIFPSARKHEVISYDEMIEMAKLGAKVLDKRAAALAKKFDVPIYIAKSDGTEVGTFIRRRDLVEENSIVGIALRQDLISIKLSNITADEVLNVIDGFEGMGVELISVHTVLEDDEKISVFLTSTKEYTSIIEKVEDKLKKRLKGLKIKSNSNLTQLSVVGDGLKNQAEVFTKIFKTLRDNDINYKTITSTDTNITFYIKEQENYKAINSLVREFNL</sequence>
<comment type="catalytic activity">
    <reaction evidence="13 15">
        <text>L-aspartate + ATP = 4-phospho-L-aspartate + ADP</text>
        <dbReference type="Rhea" id="RHEA:23776"/>
        <dbReference type="ChEBI" id="CHEBI:29991"/>
        <dbReference type="ChEBI" id="CHEBI:30616"/>
        <dbReference type="ChEBI" id="CHEBI:57535"/>
        <dbReference type="ChEBI" id="CHEBI:456216"/>
        <dbReference type="EC" id="2.7.2.4"/>
    </reaction>
</comment>
<dbReference type="Gene3D" id="3.40.1160.10">
    <property type="entry name" value="Acetylglutamate kinase-like"/>
    <property type="match status" value="1"/>
</dbReference>
<dbReference type="NCBIfam" id="NF005155">
    <property type="entry name" value="PRK06635.1-4"/>
    <property type="match status" value="1"/>
</dbReference>
<dbReference type="InterPro" id="IPR041740">
    <property type="entry name" value="AKii-LysC-BS"/>
</dbReference>
<dbReference type="NCBIfam" id="TIGR00657">
    <property type="entry name" value="asp_kinases"/>
    <property type="match status" value="1"/>
</dbReference>
<evidence type="ECO:0000256" key="3">
    <source>
        <dbReference type="ARBA" id="ARBA00004986"/>
    </source>
</evidence>
<dbReference type="STRING" id="1120976.SAMN03080606_01722"/>
<evidence type="ECO:0000256" key="5">
    <source>
        <dbReference type="ARBA" id="ARBA00010122"/>
    </source>
</evidence>
<evidence type="ECO:0000256" key="1">
    <source>
        <dbReference type="ARBA" id="ARBA00003121"/>
    </source>
</evidence>
<keyword evidence="19" id="KW-1185">Reference proteome</keyword>
<dbReference type="UniPathway" id="UPA00051">
    <property type="reaction ID" value="UER00462"/>
</dbReference>
<dbReference type="EC" id="2.7.2.4" evidence="15"/>
<dbReference type="PANTHER" id="PTHR21499">
    <property type="entry name" value="ASPARTATE KINASE"/>
    <property type="match status" value="1"/>
</dbReference>
<dbReference type="GO" id="GO:0004072">
    <property type="term" value="F:aspartate kinase activity"/>
    <property type="evidence" value="ECO:0007669"/>
    <property type="project" value="UniProtKB-EC"/>
</dbReference>
<dbReference type="Pfam" id="PF22468">
    <property type="entry name" value="ACT_9"/>
    <property type="match status" value="1"/>
</dbReference>
<dbReference type="InterPro" id="IPR002912">
    <property type="entry name" value="ACT_dom"/>
</dbReference>
<dbReference type="RefSeq" id="WP_176758934.1">
    <property type="nucleotide sequence ID" value="NZ_FMUS01000009.1"/>
</dbReference>
<dbReference type="PANTHER" id="PTHR21499:SF3">
    <property type="entry name" value="ASPARTOKINASE"/>
    <property type="match status" value="1"/>
</dbReference>
<feature type="binding site" evidence="14">
    <location>
        <position position="60"/>
    </location>
    <ligand>
        <name>substrate</name>
    </ligand>
</feature>
<feature type="binding site" evidence="14">
    <location>
        <begin position="185"/>
        <end position="186"/>
    </location>
    <ligand>
        <name>ATP</name>
        <dbReference type="ChEBI" id="CHEBI:30616"/>
    </ligand>
</feature>
<evidence type="ECO:0000256" key="2">
    <source>
        <dbReference type="ARBA" id="ARBA00004766"/>
    </source>
</evidence>
<name>A0A1G5GKB0_9FIRM</name>
<dbReference type="GO" id="GO:0019877">
    <property type="term" value="P:diaminopimelate biosynthetic process"/>
    <property type="evidence" value="ECO:0007669"/>
    <property type="project" value="UniProtKB-KW"/>
</dbReference>
<feature type="binding site" evidence="14">
    <location>
        <position position="191"/>
    </location>
    <ligand>
        <name>ATP</name>
        <dbReference type="ChEBI" id="CHEBI:30616"/>
    </ligand>
</feature>
<dbReference type="InterPro" id="IPR054352">
    <property type="entry name" value="ACT_Aspartokinase"/>
</dbReference>
<dbReference type="CDD" id="cd04892">
    <property type="entry name" value="ACT_AK-like_2"/>
    <property type="match status" value="1"/>
</dbReference>
<dbReference type="CDD" id="cd04261">
    <property type="entry name" value="AAK_AKii-LysC-BS"/>
    <property type="match status" value="1"/>
</dbReference>